<dbReference type="PATRIC" id="fig|536227.13.peg.18"/>
<sequence>MFFKTTTEEKVNSLLKESAAREVKIKESIQSIDEQIGDLQNKNSDLMNKYVSLEIEGNTAGLKEIDKSINITRKQIESLKGKKEAYSRLSNEDRFIKKAIPKIIESARNDRKERAKLLNKKINDKDILINQIKQMEQQLRVTENDIQDLHNEKEVQQVKKILQYIETRKIRYGSEECYIGALLDEAGEEYLEQYIKPELRKFNPEILNINSTRMNQAKETKEDIKNEPENLVLDEIKYR</sequence>
<dbReference type="Proteomes" id="UP000004198">
    <property type="component" value="Unassembled WGS sequence"/>
</dbReference>
<feature type="coiled-coil region" evidence="1">
    <location>
        <begin position="29"/>
        <end position="82"/>
    </location>
</feature>
<protein>
    <submittedName>
        <fullName evidence="3">Uncharacterized protein</fullName>
    </submittedName>
</protein>
<dbReference type="RefSeq" id="WP_007063236.1">
    <property type="nucleotide sequence ID" value="NC_014565.1"/>
</dbReference>
<accession>C6PZY4</accession>
<name>C6PZY4_9CLOT</name>
<reference evidence="2" key="2">
    <citation type="journal article" date="2010" name="PLoS ONE">
        <title>Genomic analysis of carbon monoxide utilization and butanol production by Clostridium carboxidivorans strain P7T.</title>
        <authorList>
            <person name="Bruant G."/>
            <person name="Levesque M.-J."/>
            <person name="Peter C."/>
            <person name="Guiot S.R."/>
            <person name="Masson L."/>
        </authorList>
    </citation>
    <scope>NUCLEOTIDE SEQUENCE</scope>
    <source>
        <strain evidence="2">P7</strain>
        <plasmid evidence="2">p19</plasmid>
    </source>
</reference>
<evidence type="ECO:0000313" key="3">
    <source>
        <dbReference type="EMBL" id="EET85194.1"/>
    </source>
</evidence>
<organism evidence="3 4">
    <name type="scientific">Clostridium carboxidivorans P7</name>
    <dbReference type="NCBI Taxonomy" id="536227"/>
    <lineage>
        <taxon>Bacteria</taxon>
        <taxon>Bacillati</taxon>
        <taxon>Bacillota</taxon>
        <taxon>Clostridia</taxon>
        <taxon>Eubacteriales</taxon>
        <taxon>Clostridiaceae</taxon>
        <taxon>Clostridium</taxon>
    </lineage>
</organism>
<gene>
    <name evidence="2" type="ORF">Ccar_4296</name>
    <name evidence="3" type="ORF">CcarbDRAFT_4351</name>
</gene>
<evidence type="ECO:0000256" key="1">
    <source>
        <dbReference type="SAM" id="Coils"/>
    </source>
</evidence>
<keyword evidence="4" id="KW-1185">Reference proteome</keyword>
<evidence type="ECO:0000313" key="2">
    <source>
        <dbReference type="EMBL" id="ADO12136.1"/>
    </source>
</evidence>
<dbReference type="EMBL" id="ACVI01000103">
    <property type="protein sequence ID" value="EET85194.1"/>
    <property type="molecule type" value="Genomic_DNA"/>
</dbReference>
<geneLocation type="plasmid" evidence="2">
    <name>p19</name>
</geneLocation>
<dbReference type="AlphaFoldDB" id="C6PZY4"/>
<feature type="coiled-coil region" evidence="1">
    <location>
        <begin position="118"/>
        <end position="159"/>
    </location>
</feature>
<dbReference type="EMBL" id="HM590571">
    <property type="protein sequence ID" value="ADO12136.1"/>
    <property type="molecule type" value="Genomic_DNA"/>
</dbReference>
<keyword evidence="2" id="KW-0614">Plasmid</keyword>
<dbReference type="KEGG" id="cck:Ccar_25935"/>
<keyword evidence="1" id="KW-0175">Coiled coil</keyword>
<proteinExistence type="predicted"/>
<reference evidence="3 4" key="1">
    <citation type="submission" date="2009-06" db="EMBL/GenBank/DDBJ databases">
        <title>The draft genome of Clostridium carboxidivorans P7.</title>
        <authorList>
            <consortium name="US DOE Joint Genome Institute (JGI-PGF)"/>
            <person name="Lucas S."/>
            <person name="Copeland A."/>
            <person name="Lapidus A."/>
            <person name="Glavina del Rio T."/>
            <person name="Tice H."/>
            <person name="Bruce D."/>
            <person name="Goodwin L."/>
            <person name="Pitluck S."/>
            <person name="Larimer F."/>
            <person name="Land M.L."/>
            <person name="Hauser L."/>
            <person name="Hemme C.L."/>
        </authorList>
    </citation>
    <scope>NUCLEOTIDE SEQUENCE [LARGE SCALE GENOMIC DNA]</scope>
    <source>
        <strain evidence="3 4">P7</strain>
    </source>
</reference>
<evidence type="ECO:0000313" key="4">
    <source>
        <dbReference type="Proteomes" id="UP000004198"/>
    </source>
</evidence>